<evidence type="ECO:0000259" key="10">
    <source>
        <dbReference type="PROSITE" id="PS51371"/>
    </source>
</evidence>
<comment type="subcellular location">
    <subcellularLocation>
        <location evidence="1 9">Membrane</location>
        <topology evidence="1 9">Multi-pass membrane protein</topology>
    </subcellularLocation>
</comment>
<dbReference type="Pfam" id="PF00654">
    <property type="entry name" value="Voltage_CLC"/>
    <property type="match status" value="1"/>
</dbReference>
<dbReference type="PANTHER" id="PTHR45711">
    <property type="entry name" value="CHLORIDE CHANNEL PROTEIN"/>
    <property type="match status" value="1"/>
</dbReference>
<keyword evidence="8" id="KW-0129">CBS domain</keyword>
<dbReference type="CDD" id="cd03684">
    <property type="entry name" value="ClC_3_like"/>
    <property type="match status" value="1"/>
</dbReference>
<keyword evidence="7 9" id="KW-0868">Chloride</keyword>
<organism evidence="11 12">
    <name type="scientific">Microthyrium microscopicum</name>
    <dbReference type="NCBI Taxonomy" id="703497"/>
    <lineage>
        <taxon>Eukaryota</taxon>
        <taxon>Fungi</taxon>
        <taxon>Dikarya</taxon>
        <taxon>Ascomycota</taxon>
        <taxon>Pezizomycotina</taxon>
        <taxon>Dothideomycetes</taxon>
        <taxon>Dothideomycetes incertae sedis</taxon>
        <taxon>Microthyriales</taxon>
        <taxon>Microthyriaceae</taxon>
        <taxon>Microthyrium</taxon>
    </lineage>
</organism>
<feature type="transmembrane region" description="Helical" evidence="9">
    <location>
        <begin position="338"/>
        <end position="356"/>
    </location>
</feature>
<keyword evidence="12" id="KW-1185">Reference proteome</keyword>
<dbReference type="AlphaFoldDB" id="A0A6A6TXF6"/>
<feature type="transmembrane region" description="Helical" evidence="9">
    <location>
        <begin position="303"/>
        <end position="326"/>
    </location>
</feature>
<keyword evidence="4 9" id="KW-1133">Transmembrane helix</keyword>
<dbReference type="SUPFAM" id="SSF54631">
    <property type="entry name" value="CBS-domain pair"/>
    <property type="match status" value="1"/>
</dbReference>
<accession>A0A6A6TXF6</accession>
<dbReference type="PANTHER" id="PTHR45711:SF3">
    <property type="entry name" value="CLC CHANNEL"/>
    <property type="match status" value="1"/>
</dbReference>
<evidence type="ECO:0000313" key="11">
    <source>
        <dbReference type="EMBL" id="KAF2664502.1"/>
    </source>
</evidence>
<dbReference type="InterPro" id="IPR000644">
    <property type="entry name" value="CBS_dom"/>
</dbReference>
<evidence type="ECO:0000256" key="8">
    <source>
        <dbReference type="PROSITE-ProRule" id="PRU00703"/>
    </source>
</evidence>
<feature type="transmembrane region" description="Helical" evidence="9">
    <location>
        <begin position="535"/>
        <end position="560"/>
    </location>
</feature>
<keyword evidence="5 9" id="KW-0406">Ion transport</keyword>
<keyword evidence="2 9" id="KW-0813">Transport</keyword>
<feature type="transmembrane region" description="Helical" evidence="9">
    <location>
        <begin position="97"/>
        <end position="117"/>
    </location>
</feature>
<feature type="transmembrane region" description="Helical" evidence="9">
    <location>
        <begin position="504"/>
        <end position="523"/>
    </location>
</feature>
<dbReference type="InterPro" id="IPR014743">
    <property type="entry name" value="Cl-channel_core"/>
</dbReference>
<dbReference type="EMBL" id="MU004242">
    <property type="protein sequence ID" value="KAF2664502.1"/>
    <property type="molecule type" value="Genomic_DNA"/>
</dbReference>
<evidence type="ECO:0000256" key="2">
    <source>
        <dbReference type="ARBA" id="ARBA00022448"/>
    </source>
</evidence>
<dbReference type="OrthoDB" id="44789at2759"/>
<feature type="transmembrane region" description="Helical" evidence="9">
    <location>
        <begin position="477"/>
        <end position="498"/>
    </location>
</feature>
<keyword evidence="3 9" id="KW-0812">Transmembrane</keyword>
<dbReference type="GO" id="GO:0005886">
    <property type="term" value="C:plasma membrane"/>
    <property type="evidence" value="ECO:0007669"/>
    <property type="project" value="TreeGrafter"/>
</dbReference>
<dbReference type="GO" id="GO:0005769">
    <property type="term" value="C:early endosome"/>
    <property type="evidence" value="ECO:0007669"/>
    <property type="project" value="TreeGrafter"/>
</dbReference>
<protein>
    <recommendedName>
        <fullName evidence="9">Chloride channel protein</fullName>
    </recommendedName>
</protein>
<evidence type="ECO:0000256" key="5">
    <source>
        <dbReference type="ARBA" id="ARBA00023065"/>
    </source>
</evidence>
<dbReference type="GO" id="GO:0005247">
    <property type="term" value="F:voltage-gated chloride channel activity"/>
    <property type="evidence" value="ECO:0007669"/>
    <property type="project" value="TreeGrafter"/>
</dbReference>
<comment type="caution">
    <text evidence="9">Lacks conserved residue(s) required for the propagation of feature annotation.</text>
</comment>
<keyword evidence="6 9" id="KW-0472">Membrane</keyword>
<dbReference type="InterPro" id="IPR046342">
    <property type="entry name" value="CBS_dom_sf"/>
</dbReference>
<evidence type="ECO:0000256" key="6">
    <source>
        <dbReference type="ARBA" id="ARBA00023136"/>
    </source>
</evidence>
<proteinExistence type="inferred from homology"/>
<dbReference type="SUPFAM" id="SSF81340">
    <property type="entry name" value="Clc chloride channel"/>
    <property type="match status" value="1"/>
</dbReference>
<dbReference type="Proteomes" id="UP000799302">
    <property type="component" value="Unassembled WGS sequence"/>
</dbReference>
<gene>
    <name evidence="11" type="ORF">BT63DRAFT_448491</name>
</gene>
<feature type="transmembrane region" description="Helical" evidence="9">
    <location>
        <begin position="241"/>
        <end position="267"/>
    </location>
</feature>
<dbReference type="PRINTS" id="PR00762">
    <property type="entry name" value="CLCHANNEL"/>
</dbReference>
<sequence>MASSTTEPNERSSLLGTAPFRNFRALSRLENGSHVSTSILSKEEEALGDTAAGEILPYSPYSSIDFLHDLIKDTYRRRYIKSLPGLQGLLTSRLDALSGWLAVALIGLLTGFVAYIIDVSEATISDFKFGYCSSNYLLSKELCCRINGQAHEQCPYYRSWDGPYEVTFGIYLAVACTAAVISSGITMMSKTELPHAMDWTETSASSTDTQAKMPDAVRDHKVMYMVSGAGIPEIKTILSGFVIPGFLGLKVLLLKIVGAIFAVASGLPLGKEAPMIHIGTCIANLVGERFAKYRTNGRQMRELLTAGSAAGISAAFGAPIGGVLFAYEELSVYFPRKALYRTFLCSITAAIALRLLDPFGTGRLVLFETQYGSSYTTLHYLLFIFLGIAGGIWGGTFTRMNFLWARWFRSFSIIKEYPVFEVFLVTAAVACLQFPDPATRAPYVGIIRGLLVDCKNAKTEEVSWVCLNEGSEKRTSYVLWLIYGTIQVLGTTTITAGIKVPSGIIMPALAGGALFGRLVGQVLPVTSSEYISPGIFAMVAAGAFLAGVTRMTISLCVVMFELTGELEYVLPHMVAILCAKWVADAISKESIYDLNQTALGHPFLSPDEAIAKVAEGDADTAYALVPPKNTMAELTVVVPITNKVPRKVLEDKLMILKRRGLMDSGLVLVQGRDIVQGYIAQTELEYGLSEVGAAYPADVGVRLLGSPTEDEELDLTRFVNRAPVCVCVAAPIEEIVAIFTQLGVRYICLTEEGTGSLIGVVIRKRLMGYLDSLHHH</sequence>
<dbReference type="PROSITE" id="PS51371">
    <property type="entry name" value="CBS"/>
    <property type="match status" value="1"/>
</dbReference>
<name>A0A6A6TXF6_9PEZI</name>
<evidence type="ECO:0000313" key="12">
    <source>
        <dbReference type="Proteomes" id="UP000799302"/>
    </source>
</evidence>
<evidence type="ECO:0000256" key="4">
    <source>
        <dbReference type="ARBA" id="ARBA00022989"/>
    </source>
</evidence>
<evidence type="ECO:0000256" key="3">
    <source>
        <dbReference type="ARBA" id="ARBA00022692"/>
    </source>
</evidence>
<feature type="transmembrane region" description="Helical" evidence="9">
    <location>
        <begin position="168"/>
        <end position="188"/>
    </location>
</feature>
<reference evidence="11" key="1">
    <citation type="journal article" date="2020" name="Stud. Mycol.">
        <title>101 Dothideomycetes genomes: a test case for predicting lifestyles and emergence of pathogens.</title>
        <authorList>
            <person name="Haridas S."/>
            <person name="Albert R."/>
            <person name="Binder M."/>
            <person name="Bloem J."/>
            <person name="Labutti K."/>
            <person name="Salamov A."/>
            <person name="Andreopoulos B."/>
            <person name="Baker S."/>
            <person name="Barry K."/>
            <person name="Bills G."/>
            <person name="Bluhm B."/>
            <person name="Cannon C."/>
            <person name="Castanera R."/>
            <person name="Culley D."/>
            <person name="Daum C."/>
            <person name="Ezra D."/>
            <person name="Gonzalez J."/>
            <person name="Henrissat B."/>
            <person name="Kuo A."/>
            <person name="Liang C."/>
            <person name="Lipzen A."/>
            <person name="Lutzoni F."/>
            <person name="Magnuson J."/>
            <person name="Mondo S."/>
            <person name="Nolan M."/>
            <person name="Ohm R."/>
            <person name="Pangilinan J."/>
            <person name="Park H.-J."/>
            <person name="Ramirez L."/>
            <person name="Alfaro M."/>
            <person name="Sun H."/>
            <person name="Tritt A."/>
            <person name="Yoshinaga Y."/>
            <person name="Zwiers L.-H."/>
            <person name="Turgeon B."/>
            <person name="Goodwin S."/>
            <person name="Spatafora J."/>
            <person name="Crous P."/>
            <person name="Grigoriev I."/>
        </authorList>
    </citation>
    <scope>NUCLEOTIDE SEQUENCE</scope>
    <source>
        <strain evidence="11">CBS 115976</strain>
    </source>
</reference>
<comment type="similarity">
    <text evidence="9">Belongs to the chloride channel (TC 2.A.49) family.</text>
</comment>
<evidence type="ECO:0000256" key="9">
    <source>
        <dbReference type="RuleBase" id="RU361221"/>
    </source>
</evidence>
<feature type="domain" description="CBS" evidence="10">
    <location>
        <begin position="719"/>
        <end position="776"/>
    </location>
</feature>
<feature type="transmembrane region" description="Helical" evidence="9">
    <location>
        <begin position="377"/>
        <end position="397"/>
    </location>
</feature>
<evidence type="ECO:0000256" key="7">
    <source>
        <dbReference type="ARBA" id="ARBA00023214"/>
    </source>
</evidence>
<dbReference type="InterPro" id="IPR001807">
    <property type="entry name" value="ClC"/>
</dbReference>
<dbReference type="Gene3D" id="1.10.3080.10">
    <property type="entry name" value="Clc chloride channel"/>
    <property type="match status" value="1"/>
</dbReference>
<dbReference type="GO" id="GO:0005794">
    <property type="term" value="C:Golgi apparatus"/>
    <property type="evidence" value="ECO:0007669"/>
    <property type="project" value="TreeGrafter"/>
</dbReference>
<evidence type="ECO:0000256" key="1">
    <source>
        <dbReference type="ARBA" id="ARBA00004141"/>
    </source>
</evidence>